<feature type="transmembrane region" description="Helical" evidence="1">
    <location>
        <begin position="159"/>
        <end position="181"/>
    </location>
</feature>
<dbReference type="OrthoDB" id="3210850at2759"/>
<feature type="transmembrane region" description="Helical" evidence="1">
    <location>
        <begin position="201"/>
        <end position="222"/>
    </location>
</feature>
<feature type="transmembrane region" description="Helical" evidence="1">
    <location>
        <begin position="49"/>
        <end position="69"/>
    </location>
</feature>
<dbReference type="EMBL" id="JELW01000016">
    <property type="protein sequence ID" value="EXU99812.1"/>
    <property type="molecule type" value="Genomic_DNA"/>
</dbReference>
<dbReference type="Proteomes" id="UP000030151">
    <property type="component" value="Unassembled WGS sequence"/>
</dbReference>
<dbReference type="HOGENOM" id="CLU_043698_3_0_1"/>
<proteinExistence type="predicted"/>
<accession>A0A014P8V6</accession>
<dbReference type="PANTHER" id="PTHR38848">
    <property type="entry name" value="G-PROTEIN COUPLED RECEPTORS FAMILY 3 PROFILE DOMAIN-CONTAINING PROTEIN"/>
    <property type="match status" value="1"/>
</dbReference>
<keyword evidence="1" id="KW-0472">Membrane</keyword>
<gene>
    <name evidence="2" type="ORF">X797_006941</name>
</gene>
<sequence length="453" mass="49227">MATRTVPSVGEPVPTAGRVLGLVVSLLSTSVLTLFLTQRCLAIRSWSRLPIVVWLVFAIYADSYIFVFASAMLQHSIGLNASFRTCDSAILICLVCYVTTKLGLEAKSADADGLQSLYTSFWLKRRYAAQLSVISGSWMTDAPQHIIRGTPKKRIGSRLYMFNSLGMIAVYLAVVILNFVFRIAKLQDGECIIGMKSFAMIPLISFDAVVNVYLTIIFLIPLRSEFLPGRWGRWFAHSRSNRPLLIQEHASHARKYATSNYCFQNILWSSLHAAKQHNTDLLRNLCALMSLDGEPGWVCLVSCNCDIIFSAAVIQWVTSKDNMGTSTASSTNGVINGREALGHESIRVLTPYAADFSTASSPVDLSLVASARCSTQADMHADNATSAGGVIITTTIERETKLGGGSKSQGSPVGIPMGRGYQECYAGEEGCATFQDDPQGAYGSRVNITAGQP</sequence>
<organism evidence="2 3">
    <name type="scientific">Metarhizium robertsii</name>
    <dbReference type="NCBI Taxonomy" id="568076"/>
    <lineage>
        <taxon>Eukaryota</taxon>
        <taxon>Fungi</taxon>
        <taxon>Dikarya</taxon>
        <taxon>Ascomycota</taxon>
        <taxon>Pezizomycotina</taxon>
        <taxon>Sordariomycetes</taxon>
        <taxon>Hypocreomycetidae</taxon>
        <taxon>Hypocreales</taxon>
        <taxon>Clavicipitaceae</taxon>
        <taxon>Metarhizium</taxon>
    </lineage>
</organism>
<feature type="transmembrane region" description="Helical" evidence="1">
    <location>
        <begin position="20"/>
        <end position="37"/>
    </location>
</feature>
<reference evidence="2 3" key="1">
    <citation type="submission" date="2014-02" db="EMBL/GenBank/DDBJ databases">
        <title>The genome sequence of the entomopathogenic fungus Metarhizium robertsii ARSEF 2575.</title>
        <authorList>
            <person name="Giuliano Garisto Donzelli B."/>
            <person name="Roe B.A."/>
            <person name="Macmil S.L."/>
            <person name="Krasnoff S.B."/>
            <person name="Gibson D.M."/>
        </authorList>
    </citation>
    <scope>NUCLEOTIDE SEQUENCE [LARGE SCALE GENOMIC DNA]</scope>
    <source>
        <strain evidence="2 3">ARSEF 2575</strain>
    </source>
</reference>
<evidence type="ECO:0000313" key="3">
    <source>
        <dbReference type="Proteomes" id="UP000030151"/>
    </source>
</evidence>
<evidence type="ECO:0000256" key="1">
    <source>
        <dbReference type="SAM" id="Phobius"/>
    </source>
</evidence>
<dbReference type="PANTHER" id="PTHR38848:SF3">
    <property type="entry name" value="G-PROTEIN COUPLED RECEPTORS FAMILY 3 PROFILE DOMAIN-CONTAINING PROTEIN"/>
    <property type="match status" value="1"/>
</dbReference>
<dbReference type="AlphaFoldDB" id="A0A014P8V6"/>
<keyword evidence="1" id="KW-1133">Transmembrane helix</keyword>
<keyword evidence="1" id="KW-0812">Transmembrane</keyword>
<comment type="caution">
    <text evidence="2">The sequence shown here is derived from an EMBL/GenBank/DDBJ whole genome shotgun (WGS) entry which is preliminary data.</text>
</comment>
<name>A0A014P8V6_9HYPO</name>
<protein>
    <submittedName>
        <fullName evidence="2">Uncharacterized protein</fullName>
    </submittedName>
</protein>
<evidence type="ECO:0000313" key="2">
    <source>
        <dbReference type="EMBL" id="EXU99812.1"/>
    </source>
</evidence>